<keyword evidence="7 8" id="KW-0472">Membrane</keyword>
<feature type="transmembrane region" description="Helical" evidence="8">
    <location>
        <begin position="172"/>
        <end position="194"/>
    </location>
</feature>
<dbReference type="AlphaFoldDB" id="A0AA40SLB7"/>
<dbReference type="SUPFAM" id="SSF103473">
    <property type="entry name" value="MFS general substrate transporter"/>
    <property type="match status" value="1"/>
</dbReference>
<comment type="similarity">
    <text evidence="2">Belongs to the major facilitator superfamily. TCR/Tet family.</text>
</comment>
<feature type="transmembrane region" description="Helical" evidence="8">
    <location>
        <begin position="341"/>
        <end position="360"/>
    </location>
</feature>
<feature type="transmembrane region" description="Helical" evidence="8">
    <location>
        <begin position="144"/>
        <end position="166"/>
    </location>
</feature>
<accession>A0AA40SLB7</accession>
<dbReference type="NCBIfam" id="TIGR00711">
    <property type="entry name" value="efflux_EmrB"/>
    <property type="match status" value="1"/>
</dbReference>
<evidence type="ECO:0000256" key="3">
    <source>
        <dbReference type="ARBA" id="ARBA00022448"/>
    </source>
</evidence>
<feature type="transmembrane region" description="Helical" evidence="8">
    <location>
        <begin position="481"/>
        <end position="507"/>
    </location>
</feature>
<keyword evidence="4" id="KW-1003">Cell membrane</keyword>
<dbReference type="Gene3D" id="1.20.1250.20">
    <property type="entry name" value="MFS general substrate transporter like domains"/>
    <property type="match status" value="1"/>
</dbReference>
<evidence type="ECO:0000259" key="9">
    <source>
        <dbReference type="PROSITE" id="PS50850"/>
    </source>
</evidence>
<organism evidence="10 11">
    <name type="scientific">Microbacterium invictum</name>
    <dbReference type="NCBI Taxonomy" id="515415"/>
    <lineage>
        <taxon>Bacteria</taxon>
        <taxon>Bacillati</taxon>
        <taxon>Actinomycetota</taxon>
        <taxon>Actinomycetes</taxon>
        <taxon>Micrococcales</taxon>
        <taxon>Microbacteriaceae</taxon>
        <taxon>Microbacterium</taxon>
    </lineage>
</organism>
<dbReference type="GO" id="GO:0005886">
    <property type="term" value="C:plasma membrane"/>
    <property type="evidence" value="ECO:0007669"/>
    <property type="project" value="UniProtKB-SubCell"/>
</dbReference>
<dbReference type="PANTHER" id="PTHR23501">
    <property type="entry name" value="MAJOR FACILITATOR SUPERFAMILY"/>
    <property type="match status" value="1"/>
</dbReference>
<feature type="transmembrane region" description="Helical" evidence="8">
    <location>
        <begin position="311"/>
        <end position="334"/>
    </location>
</feature>
<feature type="transmembrane region" description="Helical" evidence="8">
    <location>
        <begin position="206"/>
        <end position="228"/>
    </location>
</feature>
<gene>
    <name evidence="10" type="ORF">BKA10_000132</name>
</gene>
<dbReference type="InterPro" id="IPR036259">
    <property type="entry name" value="MFS_trans_sf"/>
</dbReference>
<evidence type="ECO:0000256" key="5">
    <source>
        <dbReference type="ARBA" id="ARBA00022692"/>
    </source>
</evidence>
<dbReference type="GO" id="GO:0022857">
    <property type="term" value="F:transmembrane transporter activity"/>
    <property type="evidence" value="ECO:0007669"/>
    <property type="project" value="InterPro"/>
</dbReference>
<dbReference type="Pfam" id="PF07690">
    <property type="entry name" value="MFS_1"/>
    <property type="match status" value="1"/>
</dbReference>
<evidence type="ECO:0000256" key="7">
    <source>
        <dbReference type="ARBA" id="ARBA00023136"/>
    </source>
</evidence>
<feature type="transmembrane region" description="Helical" evidence="8">
    <location>
        <begin position="54"/>
        <end position="74"/>
    </location>
</feature>
<dbReference type="InterPro" id="IPR011701">
    <property type="entry name" value="MFS"/>
</dbReference>
<comment type="caution">
    <text evidence="10">The sequence shown here is derived from an EMBL/GenBank/DDBJ whole genome shotgun (WGS) entry which is preliminary data.</text>
</comment>
<feature type="transmembrane region" description="Helical" evidence="8">
    <location>
        <begin position="111"/>
        <end position="132"/>
    </location>
</feature>
<keyword evidence="6 8" id="KW-1133">Transmembrane helix</keyword>
<dbReference type="PROSITE" id="PS50850">
    <property type="entry name" value="MFS"/>
    <property type="match status" value="1"/>
</dbReference>
<evidence type="ECO:0000256" key="2">
    <source>
        <dbReference type="ARBA" id="ARBA00007520"/>
    </source>
</evidence>
<evidence type="ECO:0000256" key="4">
    <source>
        <dbReference type="ARBA" id="ARBA00022475"/>
    </source>
</evidence>
<evidence type="ECO:0000313" key="10">
    <source>
        <dbReference type="EMBL" id="MBB4138338.1"/>
    </source>
</evidence>
<keyword evidence="3" id="KW-0813">Transport</keyword>
<keyword evidence="5 8" id="KW-0812">Transmembrane</keyword>
<feature type="domain" description="Major facilitator superfamily (MFS) profile" evidence="9">
    <location>
        <begin position="20"/>
        <end position="512"/>
    </location>
</feature>
<feature type="transmembrane region" description="Helical" evidence="8">
    <location>
        <begin position="366"/>
        <end position="390"/>
    </location>
</feature>
<dbReference type="Proteomes" id="UP000549113">
    <property type="component" value="Unassembled WGS sequence"/>
</dbReference>
<dbReference type="PRINTS" id="PR01036">
    <property type="entry name" value="TCRTETB"/>
</dbReference>
<feature type="transmembrane region" description="Helical" evidence="8">
    <location>
        <begin position="86"/>
        <end position="105"/>
    </location>
</feature>
<feature type="transmembrane region" description="Helical" evidence="8">
    <location>
        <begin position="21"/>
        <end position="42"/>
    </location>
</feature>
<feature type="transmembrane region" description="Helical" evidence="8">
    <location>
        <begin position="277"/>
        <end position="299"/>
    </location>
</feature>
<dbReference type="Gene3D" id="1.20.1720.10">
    <property type="entry name" value="Multidrug resistance protein D"/>
    <property type="match status" value="1"/>
</dbReference>
<evidence type="ECO:0000256" key="6">
    <source>
        <dbReference type="ARBA" id="ARBA00022989"/>
    </source>
</evidence>
<dbReference type="InterPro" id="IPR004638">
    <property type="entry name" value="EmrB-like"/>
</dbReference>
<protein>
    <submittedName>
        <fullName evidence="10">EmrB/QacA subfamily drug resistance transporter</fullName>
    </submittedName>
</protein>
<reference evidence="10 11" key="1">
    <citation type="submission" date="2020-08" db="EMBL/GenBank/DDBJ databases">
        <title>Sequencing the genomes of 1000 actinobacteria strains.</title>
        <authorList>
            <person name="Klenk H.-P."/>
        </authorList>
    </citation>
    <scope>NUCLEOTIDE SEQUENCE [LARGE SCALE GENOMIC DNA]</scope>
    <source>
        <strain evidence="10 11">DSM 19600</strain>
    </source>
</reference>
<evidence type="ECO:0000313" key="11">
    <source>
        <dbReference type="Proteomes" id="UP000549113"/>
    </source>
</evidence>
<sequence length="560" mass="58460">MSSSALAAPPKMSHRQVLEALSGLILGMFVSMLASTVVSTSLPVIIHDLEGNQAAFTWVVTATLLTTAISTPIWGKLADLTNRKVLYQLAIVIFVLATAAAGFSTTPEMLITFRAIQGIGAGGLAALSQVLMADIISPRERGRYMGLFGAVMAVATIGGPLLGGVITDAWGWRWNFFVALPVAAAALIIVQRTLHTPRRPKQKTRIDYLGIILLSAAVSSLLIWVSLAGASFEWWSVETVLMVGGALLGAILFVIVELRSAEPLIPLSLFRNRTFTLSVIASIATGIAMFGASVFLSQYMQLARGATPTEAGIMTIPMIAGLLISSIGVGALITKTGRWKPFLLVGAVFLIAGSTMLSTIHYDTNFALVSLYMFLLGAGVGMTMQNLVLVVQNTTKPTEIGVASSGVTFFRSLGGTIGVSVMGAALATKVTDLVGERADDIAAALATLGADAQTWAAQLQSGTLPAVSTMPEALRIVIEDIYATGISHSFLIAVPFAVLSLIAIVFLPNKPLTTMTTSERIQASEADLATVSVPAGMGSLTSTGAIRTADAAAGSSDSAR</sequence>
<evidence type="ECO:0000256" key="1">
    <source>
        <dbReference type="ARBA" id="ARBA00004651"/>
    </source>
</evidence>
<dbReference type="PANTHER" id="PTHR23501:SF197">
    <property type="entry name" value="COMD"/>
    <property type="match status" value="1"/>
</dbReference>
<dbReference type="RefSeq" id="WP_183498015.1">
    <property type="nucleotide sequence ID" value="NZ_BAABCO010000003.1"/>
</dbReference>
<dbReference type="EMBL" id="JACIFH010000001">
    <property type="protein sequence ID" value="MBB4138338.1"/>
    <property type="molecule type" value="Genomic_DNA"/>
</dbReference>
<comment type="subcellular location">
    <subcellularLocation>
        <location evidence="1">Cell membrane</location>
        <topology evidence="1">Multi-pass membrane protein</topology>
    </subcellularLocation>
</comment>
<dbReference type="CDD" id="cd17502">
    <property type="entry name" value="MFS_Azr1_MDR_like"/>
    <property type="match status" value="1"/>
</dbReference>
<keyword evidence="11" id="KW-1185">Reference proteome</keyword>
<name>A0AA40SLB7_9MICO</name>
<feature type="transmembrane region" description="Helical" evidence="8">
    <location>
        <begin position="234"/>
        <end position="256"/>
    </location>
</feature>
<proteinExistence type="inferred from homology"/>
<dbReference type="InterPro" id="IPR020846">
    <property type="entry name" value="MFS_dom"/>
</dbReference>
<dbReference type="FunFam" id="1.20.1720.10:FF:000004">
    <property type="entry name" value="EmrB/QacA family drug resistance transporter"/>
    <property type="match status" value="1"/>
</dbReference>
<evidence type="ECO:0000256" key="8">
    <source>
        <dbReference type="SAM" id="Phobius"/>
    </source>
</evidence>